<keyword evidence="6" id="KW-0464">Manganese</keyword>
<dbReference type="Gene3D" id="3.90.79.10">
    <property type="entry name" value="Nucleoside Triphosphate Pyrophosphohydrolase"/>
    <property type="match status" value="1"/>
</dbReference>
<dbReference type="SUPFAM" id="SSF55811">
    <property type="entry name" value="Nudix"/>
    <property type="match status" value="1"/>
</dbReference>
<dbReference type="EMBL" id="CAFBNF010000318">
    <property type="protein sequence ID" value="CAB4962437.1"/>
    <property type="molecule type" value="Genomic_DNA"/>
</dbReference>
<dbReference type="InterPro" id="IPR000086">
    <property type="entry name" value="NUDIX_hydrolase_dom"/>
</dbReference>
<dbReference type="PANTHER" id="PTHR12992:SF11">
    <property type="entry name" value="MITOCHONDRIAL COENZYME A DIPHOSPHATASE NUDT8"/>
    <property type="match status" value="1"/>
</dbReference>
<dbReference type="CDD" id="cd03426">
    <property type="entry name" value="NUDIX_CoAse_Nudt7"/>
    <property type="match status" value="1"/>
</dbReference>
<reference evidence="8" key="1">
    <citation type="submission" date="2020-05" db="EMBL/GenBank/DDBJ databases">
        <authorList>
            <person name="Chiriac C."/>
            <person name="Salcher M."/>
            <person name="Ghai R."/>
            <person name="Kavagutti S V."/>
        </authorList>
    </citation>
    <scope>NUCLEOTIDE SEQUENCE</scope>
</reference>
<evidence type="ECO:0000259" key="7">
    <source>
        <dbReference type="PROSITE" id="PS51462"/>
    </source>
</evidence>
<gene>
    <name evidence="8" type="ORF">UFOPK3773_02079</name>
</gene>
<proteinExistence type="predicted"/>
<evidence type="ECO:0000256" key="1">
    <source>
        <dbReference type="ARBA" id="ARBA00001936"/>
    </source>
</evidence>
<comment type="cofactor">
    <cofactor evidence="2">
        <name>Mg(2+)</name>
        <dbReference type="ChEBI" id="CHEBI:18420"/>
    </cofactor>
</comment>
<protein>
    <submittedName>
        <fullName evidence="8">Unannotated protein</fullName>
    </submittedName>
</protein>
<keyword evidence="5" id="KW-0460">Magnesium</keyword>
<accession>A0A6J7L3B1</accession>
<evidence type="ECO:0000256" key="5">
    <source>
        <dbReference type="ARBA" id="ARBA00022842"/>
    </source>
</evidence>
<organism evidence="8">
    <name type="scientific">freshwater metagenome</name>
    <dbReference type="NCBI Taxonomy" id="449393"/>
    <lineage>
        <taxon>unclassified sequences</taxon>
        <taxon>metagenomes</taxon>
        <taxon>ecological metagenomes</taxon>
    </lineage>
</organism>
<sequence length="174" mass="18604">MLILFGEGDLGPDLLLIERAHDMRSHAGQPAFPGGAIDPDDDGPVAAALREANEETGLDPSGIEVIAALPALWLPPSNFAVTPVVGWWHTPSPVRAADPREVASVERVSVAELVDPANRVTVRHPSGYMGAGFDVRGLLVWGFTAGLISRLFALAGWEQPWDRERVVDLTVGVD</sequence>
<keyword evidence="4" id="KW-0378">Hydrolase</keyword>
<keyword evidence="3" id="KW-0479">Metal-binding</keyword>
<name>A0A6J7L3B1_9ZZZZ</name>
<evidence type="ECO:0000256" key="3">
    <source>
        <dbReference type="ARBA" id="ARBA00022723"/>
    </source>
</evidence>
<evidence type="ECO:0000256" key="6">
    <source>
        <dbReference type="ARBA" id="ARBA00023211"/>
    </source>
</evidence>
<dbReference type="GO" id="GO:0010945">
    <property type="term" value="F:coenzyme A diphosphatase activity"/>
    <property type="evidence" value="ECO:0007669"/>
    <property type="project" value="InterPro"/>
</dbReference>
<dbReference type="InterPro" id="IPR015797">
    <property type="entry name" value="NUDIX_hydrolase-like_dom_sf"/>
</dbReference>
<evidence type="ECO:0000256" key="2">
    <source>
        <dbReference type="ARBA" id="ARBA00001946"/>
    </source>
</evidence>
<dbReference type="Pfam" id="PF00293">
    <property type="entry name" value="NUDIX"/>
    <property type="match status" value="1"/>
</dbReference>
<feature type="domain" description="Nudix hydrolase" evidence="7">
    <location>
        <begin position="1"/>
        <end position="131"/>
    </location>
</feature>
<evidence type="ECO:0000313" key="8">
    <source>
        <dbReference type="EMBL" id="CAB4962437.1"/>
    </source>
</evidence>
<dbReference type="PANTHER" id="PTHR12992">
    <property type="entry name" value="NUDIX HYDROLASE"/>
    <property type="match status" value="1"/>
</dbReference>
<dbReference type="PROSITE" id="PS51462">
    <property type="entry name" value="NUDIX"/>
    <property type="match status" value="1"/>
</dbReference>
<evidence type="ECO:0000256" key="4">
    <source>
        <dbReference type="ARBA" id="ARBA00022801"/>
    </source>
</evidence>
<comment type="cofactor">
    <cofactor evidence="1">
        <name>Mn(2+)</name>
        <dbReference type="ChEBI" id="CHEBI:29035"/>
    </cofactor>
</comment>
<dbReference type="AlphaFoldDB" id="A0A6J7L3B1"/>
<dbReference type="GO" id="GO:0046872">
    <property type="term" value="F:metal ion binding"/>
    <property type="evidence" value="ECO:0007669"/>
    <property type="project" value="UniProtKB-KW"/>
</dbReference>
<dbReference type="InterPro" id="IPR045121">
    <property type="entry name" value="CoAse"/>
</dbReference>